<dbReference type="AlphaFoldDB" id="A0A4Q4Q4G1"/>
<evidence type="ECO:0008006" key="3">
    <source>
        <dbReference type="Google" id="ProtNLM"/>
    </source>
</evidence>
<reference evidence="2" key="1">
    <citation type="journal article" date="2019" name="bioRxiv">
        <title>Genomics, evolutionary history and diagnostics of the Alternaria alternata species group including apple and Asian pear pathotypes.</title>
        <authorList>
            <person name="Armitage A.D."/>
            <person name="Cockerton H.M."/>
            <person name="Sreenivasaprasad S."/>
            <person name="Woodhall J.W."/>
            <person name="Lane C.R."/>
            <person name="Harrison R.J."/>
            <person name="Clarkson J.P."/>
        </authorList>
    </citation>
    <scope>NUCLEOTIDE SEQUENCE [LARGE SCALE GENOMIC DNA]</scope>
    <source>
        <strain evidence="2">RGR 97.0016</strain>
    </source>
</reference>
<dbReference type="OrthoDB" id="3486565at2759"/>
<accession>A0A4Q4Q4G1</accession>
<dbReference type="EMBL" id="PEJP01000074">
    <property type="protein sequence ID" value="RYO33396.1"/>
    <property type="molecule type" value="Genomic_DNA"/>
</dbReference>
<proteinExistence type="predicted"/>
<evidence type="ECO:0000313" key="1">
    <source>
        <dbReference type="EMBL" id="RYO33396.1"/>
    </source>
</evidence>
<organism evidence="1 2">
    <name type="scientific">Alternaria arborescens</name>
    <dbReference type="NCBI Taxonomy" id="156630"/>
    <lineage>
        <taxon>Eukaryota</taxon>
        <taxon>Fungi</taxon>
        <taxon>Dikarya</taxon>
        <taxon>Ascomycota</taxon>
        <taxon>Pezizomycotina</taxon>
        <taxon>Dothideomycetes</taxon>
        <taxon>Pleosporomycetidae</taxon>
        <taxon>Pleosporales</taxon>
        <taxon>Pleosporineae</taxon>
        <taxon>Pleosporaceae</taxon>
        <taxon>Alternaria</taxon>
        <taxon>Alternaria sect. Alternaria</taxon>
    </lineage>
</organism>
<dbReference type="PANTHER" id="PTHR33112">
    <property type="entry name" value="DOMAIN PROTEIN, PUTATIVE-RELATED"/>
    <property type="match status" value="1"/>
</dbReference>
<comment type="caution">
    <text evidence="1">The sequence shown here is derived from an EMBL/GenBank/DDBJ whole genome shotgun (WGS) entry which is preliminary data.</text>
</comment>
<evidence type="ECO:0000313" key="2">
    <source>
        <dbReference type="Proteomes" id="UP000293823"/>
    </source>
</evidence>
<dbReference type="Proteomes" id="UP000293823">
    <property type="component" value="Unassembled WGS sequence"/>
</dbReference>
<keyword evidence="2" id="KW-1185">Reference proteome</keyword>
<dbReference type="PANTHER" id="PTHR33112:SF16">
    <property type="entry name" value="HETEROKARYON INCOMPATIBILITY DOMAIN-CONTAINING PROTEIN"/>
    <property type="match status" value="1"/>
</dbReference>
<protein>
    <recommendedName>
        <fullName evidence="3">Heterokaryon incompatibility domain-containing protein</fullName>
    </recommendedName>
</protein>
<name>A0A4Q4Q4G1_9PLEO</name>
<gene>
    <name evidence="1" type="ORF">AA0113_g11693</name>
</gene>
<sequence length="356" mass="40363">METALESFPLLTRAWVLQERWLSPRVLHFCGSEVVFECAQLTTCECGQARQSFVDMIKPSTDLAAIGWDYFVTTYSALRITYNTDRLIAISGLASTLYDMRYNPNEGGEHGSLPLYLAGLWRMDLTRDMSWFVGSTMIFRKDNNSRAEAIGTERVRKSKSTTYVAPSWSWASISDPIRYLHLDDPDPQFTLLDAQINLATEDMFGPVKEGCYLYLRGKITTSSWELTSDAQNMSVYRLKDIVGTQILGETDRVGVNFSPDYAIAKPGPNQLHPAAMLYVFPLVKIGVSFAVTFGKQEPELIKESRSTLCLVLKAVDIQFEKARVYERIGFTEFTNFHSGIRNVDPNDYSDEDFYII</sequence>